<evidence type="ECO:0000256" key="5">
    <source>
        <dbReference type="ARBA" id="ARBA00022695"/>
    </source>
</evidence>
<evidence type="ECO:0000259" key="7">
    <source>
        <dbReference type="Pfam" id="PF04563"/>
    </source>
</evidence>
<dbReference type="VEuPathDB" id="MicrosporidiaDB:M153_27130000537"/>
<keyword evidence="6" id="KW-0804">Transcription</keyword>
<keyword evidence="9" id="KW-1185">Reference proteome</keyword>
<dbReference type="InterPro" id="IPR037034">
    <property type="entry name" value="RNA_pol_Rpb2_2_sf"/>
</dbReference>
<gene>
    <name evidence="8" type="ORF">M153_27130000537</name>
</gene>
<proteinExistence type="inferred from homology"/>
<keyword evidence="4" id="KW-0808">Transferase</keyword>
<dbReference type="EC" id="2.7.7.6" evidence="2"/>
<sequence>TKQYSVDSAKQYSVDSNHCYSDTTKNEFKFSEFSELKESKEFKLKDPLDLGGYFIIKGIEKVIMIQEQLSKNRPIIRNNELFISSITEERKSKTVMIKKGNNLFIKNNIFKTDVELFYILKYYNITDKEIFTICNTTLSMECLLKKDDEKENILTYLKGSNIDFIDRVLLPNIRKEKKG</sequence>
<dbReference type="GO" id="GO:0003677">
    <property type="term" value="F:DNA binding"/>
    <property type="evidence" value="ECO:0007669"/>
    <property type="project" value="InterPro"/>
</dbReference>
<reference evidence="8 9" key="1">
    <citation type="submission" date="2015-07" db="EMBL/GenBank/DDBJ databases">
        <title>The genome of Pseudoloma neurophilia, a relevant intracellular parasite of the zebrafish.</title>
        <authorList>
            <person name="Ndikumana S."/>
            <person name="Pelin A."/>
            <person name="Sanders J."/>
            <person name="Corradi N."/>
        </authorList>
    </citation>
    <scope>NUCLEOTIDE SEQUENCE [LARGE SCALE GENOMIC DNA]</scope>
    <source>
        <strain evidence="8 9">MK1</strain>
    </source>
</reference>
<evidence type="ECO:0000313" key="9">
    <source>
        <dbReference type="Proteomes" id="UP000051530"/>
    </source>
</evidence>
<comment type="similarity">
    <text evidence="1">Belongs to the RNA polymerase beta chain family.</text>
</comment>
<dbReference type="GO" id="GO:0003899">
    <property type="term" value="F:DNA-directed RNA polymerase activity"/>
    <property type="evidence" value="ECO:0007669"/>
    <property type="project" value="UniProtKB-EC"/>
</dbReference>
<organism evidence="8 9">
    <name type="scientific">Pseudoloma neurophilia</name>
    <dbReference type="NCBI Taxonomy" id="146866"/>
    <lineage>
        <taxon>Eukaryota</taxon>
        <taxon>Fungi</taxon>
        <taxon>Fungi incertae sedis</taxon>
        <taxon>Microsporidia</taxon>
        <taxon>Pseudoloma</taxon>
    </lineage>
</organism>
<dbReference type="PANTHER" id="PTHR20856">
    <property type="entry name" value="DNA-DIRECTED RNA POLYMERASE I SUBUNIT 2"/>
    <property type="match status" value="1"/>
</dbReference>
<feature type="domain" description="RNA polymerase beta subunit protrusion" evidence="7">
    <location>
        <begin position="37"/>
        <end position="69"/>
    </location>
</feature>
<keyword evidence="5" id="KW-0548">Nucleotidyltransferase</keyword>
<dbReference type="EMBL" id="LGUB01001552">
    <property type="protein sequence ID" value="KRH91760.1"/>
    <property type="molecule type" value="Genomic_DNA"/>
</dbReference>
<evidence type="ECO:0000256" key="6">
    <source>
        <dbReference type="ARBA" id="ARBA00023163"/>
    </source>
</evidence>
<dbReference type="SUPFAM" id="SSF64484">
    <property type="entry name" value="beta and beta-prime subunits of DNA dependent RNA-polymerase"/>
    <property type="match status" value="1"/>
</dbReference>
<dbReference type="OrthoDB" id="10248617at2759"/>
<dbReference type="Proteomes" id="UP000051530">
    <property type="component" value="Unassembled WGS sequence"/>
</dbReference>
<dbReference type="Pfam" id="PF04563">
    <property type="entry name" value="RNA_pol_Rpb2_1"/>
    <property type="match status" value="1"/>
</dbReference>
<evidence type="ECO:0000313" key="8">
    <source>
        <dbReference type="EMBL" id="KRH91760.1"/>
    </source>
</evidence>
<dbReference type="InterPro" id="IPR007644">
    <property type="entry name" value="RNA_pol_bsu_protrusion"/>
</dbReference>
<dbReference type="Gene3D" id="3.90.1110.10">
    <property type="entry name" value="RNA polymerase Rpb2, domain 2"/>
    <property type="match status" value="1"/>
</dbReference>
<evidence type="ECO:0000256" key="3">
    <source>
        <dbReference type="ARBA" id="ARBA00022478"/>
    </source>
</evidence>
<dbReference type="InterPro" id="IPR015712">
    <property type="entry name" value="DNA-dir_RNA_pol_su2"/>
</dbReference>
<dbReference type="GO" id="GO:0032549">
    <property type="term" value="F:ribonucleoside binding"/>
    <property type="evidence" value="ECO:0007669"/>
    <property type="project" value="InterPro"/>
</dbReference>
<feature type="non-terminal residue" evidence="8">
    <location>
        <position position="179"/>
    </location>
</feature>
<accession>A0A0R0LZF8</accession>
<evidence type="ECO:0000256" key="2">
    <source>
        <dbReference type="ARBA" id="ARBA00012418"/>
    </source>
</evidence>
<evidence type="ECO:0000256" key="1">
    <source>
        <dbReference type="ARBA" id="ARBA00006835"/>
    </source>
</evidence>
<keyword evidence="3" id="KW-0240">DNA-directed RNA polymerase</keyword>
<name>A0A0R0LZF8_9MICR</name>
<protein>
    <recommendedName>
        <fullName evidence="2">DNA-directed RNA polymerase</fullName>
        <ecNumber evidence="2">2.7.7.6</ecNumber>
    </recommendedName>
</protein>
<dbReference type="AlphaFoldDB" id="A0A0R0LZF8"/>
<dbReference type="GO" id="GO:0006351">
    <property type="term" value="P:DNA-templated transcription"/>
    <property type="evidence" value="ECO:0007669"/>
    <property type="project" value="InterPro"/>
</dbReference>
<comment type="caution">
    <text evidence="8">The sequence shown here is derived from an EMBL/GenBank/DDBJ whole genome shotgun (WGS) entry which is preliminary data.</text>
</comment>
<feature type="non-terminal residue" evidence="8">
    <location>
        <position position="1"/>
    </location>
</feature>
<evidence type="ECO:0000256" key="4">
    <source>
        <dbReference type="ARBA" id="ARBA00022679"/>
    </source>
</evidence>
<dbReference type="GO" id="GO:0000428">
    <property type="term" value="C:DNA-directed RNA polymerase complex"/>
    <property type="evidence" value="ECO:0007669"/>
    <property type="project" value="UniProtKB-KW"/>
</dbReference>